<dbReference type="Gene3D" id="1.10.287.950">
    <property type="entry name" value="Methyl-accepting chemotaxis protein"/>
    <property type="match status" value="1"/>
</dbReference>
<keyword evidence="3" id="KW-0807">Transducer</keyword>
<dbReference type="SMART" id="SM00283">
    <property type="entry name" value="MA"/>
    <property type="match status" value="1"/>
</dbReference>
<feature type="domain" description="Methyl-accepting transducer" evidence="4">
    <location>
        <begin position="224"/>
        <end position="453"/>
    </location>
</feature>
<dbReference type="PROSITE" id="PS50111">
    <property type="entry name" value="CHEMOTAXIS_TRANSDUC_2"/>
    <property type="match status" value="1"/>
</dbReference>
<dbReference type="Gene3D" id="1.10.490.10">
    <property type="entry name" value="Globins"/>
    <property type="match status" value="1"/>
</dbReference>
<dbReference type="Pfam" id="PF00015">
    <property type="entry name" value="MCPsignal"/>
    <property type="match status" value="1"/>
</dbReference>
<comment type="similarity">
    <text evidence="2">Belongs to the methyl-accepting chemotaxis (MCP) protein family.</text>
</comment>
<dbReference type="PANTHER" id="PTHR43531:SF11">
    <property type="entry name" value="METHYL-ACCEPTING CHEMOTAXIS PROTEIN 3"/>
    <property type="match status" value="1"/>
</dbReference>
<dbReference type="InterPro" id="IPR009050">
    <property type="entry name" value="Globin-like_sf"/>
</dbReference>
<dbReference type="GO" id="GO:0019825">
    <property type="term" value="F:oxygen binding"/>
    <property type="evidence" value="ECO:0007669"/>
    <property type="project" value="InterPro"/>
</dbReference>
<dbReference type="GO" id="GO:0004888">
    <property type="term" value="F:transmembrane signaling receptor activity"/>
    <property type="evidence" value="ECO:0007669"/>
    <property type="project" value="InterPro"/>
</dbReference>
<dbReference type="Pfam" id="PF11563">
    <property type="entry name" value="Protoglobin"/>
    <property type="match status" value="1"/>
</dbReference>
<dbReference type="GO" id="GO:0006935">
    <property type="term" value="P:chemotaxis"/>
    <property type="evidence" value="ECO:0007669"/>
    <property type="project" value="UniProtKB-KW"/>
</dbReference>
<dbReference type="GO" id="GO:0007165">
    <property type="term" value="P:signal transduction"/>
    <property type="evidence" value="ECO:0007669"/>
    <property type="project" value="UniProtKB-KW"/>
</dbReference>
<keyword evidence="6" id="KW-1185">Reference proteome</keyword>
<accession>A0A2U2C4E1</accession>
<dbReference type="GO" id="GO:0020037">
    <property type="term" value="F:heme binding"/>
    <property type="evidence" value="ECO:0007669"/>
    <property type="project" value="InterPro"/>
</dbReference>
<evidence type="ECO:0000313" key="6">
    <source>
        <dbReference type="Proteomes" id="UP000244940"/>
    </source>
</evidence>
<organism evidence="5 6">
    <name type="scientific">Pararhodobacter marinus</name>
    <dbReference type="NCBI Taxonomy" id="2184063"/>
    <lineage>
        <taxon>Bacteria</taxon>
        <taxon>Pseudomonadati</taxon>
        <taxon>Pseudomonadota</taxon>
        <taxon>Alphaproteobacteria</taxon>
        <taxon>Rhodobacterales</taxon>
        <taxon>Paracoccaceae</taxon>
        <taxon>Pararhodobacter</taxon>
    </lineage>
</organism>
<gene>
    <name evidence="5" type="ORF">C4N9_20165</name>
</gene>
<dbReference type="PANTHER" id="PTHR43531">
    <property type="entry name" value="PROTEIN ICFG"/>
    <property type="match status" value="1"/>
</dbReference>
<dbReference type="PRINTS" id="PR00260">
    <property type="entry name" value="CHEMTRNSDUCR"/>
</dbReference>
<dbReference type="GO" id="GO:0016020">
    <property type="term" value="C:membrane"/>
    <property type="evidence" value="ECO:0007669"/>
    <property type="project" value="InterPro"/>
</dbReference>
<keyword evidence="1" id="KW-0145">Chemotaxis</keyword>
<dbReference type="SUPFAM" id="SSF58104">
    <property type="entry name" value="Methyl-accepting chemotaxis protein (MCP) signaling domain"/>
    <property type="match status" value="1"/>
</dbReference>
<proteinExistence type="inferred from homology"/>
<evidence type="ECO:0000256" key="1">
    <source>
        <dbReference type="ARBA" id="ARBA00022500"/>
    </source>
</evidence>
<dbReference type="InterPro" id="IPR039379">
    <property type="entry name" value="Protoglobin_sensor_dom"/>
</dbReference>
<sequence>MKAELDEELSRFGLDKAALGWLGRAWTLIEPDLDRILDAFYARVGADPSALGFFHDDSRIAAARQAQKTHWSLLLSGNFGDEYAASTERIGRTHARIKLPLDVYMSAYAGASSGILRILVAKRGRSMLPAASRGVGDMVAAVNRAFAFDIARVTSITFAVWNEELERAFHHLEGAIRQLEAGNLRHQIPSPRDSDFPERYDGLRLQMNKAAARLDRTLAGVDSHLSAVIGQSERVSDMADDLSTRTNSQAASLEETAAAMQEITETVASAASMTESAREVTGEAQRELEEASRAVAAASDAMHEIQASSQKISSITQMIEDIAFQTNLLALNAGVEAARAGTAGAGFAVVATEVRNLAVNAGTAAKEIRQLIATSSSQVESGVDLVGRTGQHLRGLVSSFTQVDDLSRHIAKAAQEQSHGIREINVSISQMDTITQKNAAMVDDTQHQVSRMKQSLSDVTGLLGQFRFNALSAPADNEPEYFLRAG</sequence>
<evidence type="ECO:0000256" key="2">
    <source>
        <dbReference type="ARBA" id="ARBA00029447"/>
    </source>
</evidence>
<dbReference type="InterPro" id="IPR044398">
    <property type="entry name" value="Globin-sensor_dom"/>
</dbReference>
<dbReference type="AlphaFoldDB" id="A0A2U2C4E1"/>
<name>A0A2U2C4E1_9RHOB</name>
<dbReference type="InterPro" id="IPR004090">
    <property type="entry name" value="Chemotax_Me-accpt_rcpt"/>
</dbReference>
<reference evidence="5 6" key="1">
    <citation type="submission" date="2018-05" db="EMBL/GenBank/DDBJ databases">
        <title>Pararhodobacter marina sp. nov., isolated from deep-sea water of the Indian Ocean.</title>
        <authorList>
            <person name="Lai Q.Sr."/>
            <person name="Liu X."/>
            <person name="Shao Z."/>
        </authorList>
    </citation>
    <scope>NUCLEOTIDE SEQUENCE [LARGE SCALE GENOMIC DNA]</scope>
    <source>
        <strain evidence="5 6">CIC4N-9</strain>
    </source>
</reference>
<dbReference type="CDD" id="cd01068">
    <property type="entry name" value="globin_sensor"/>
    <property type="match status" value="1"/>
</dbReference>
<comment type="caution">
    <text evidence="5">The sequence shown here is derived from an EMBL/GenBank/DDBJ whole genome shotgun (WGS) entry which is preliminary data.</text>
</comment>
<evidence type="ECO:0000256" key="3">
    <source>
        <dbReference type="PROSITE-ProRule" id="PRU00284"/>
    </source>
</evidence>
<protein>
    <submittedName>
        <fullName evidence="5">Globin-coupled sensor protein</fullName>
    </submittedName>
</protein>
<dbReference type="InterPro" id="IPR004089">
    <property type="entry name" value="MCPsignal_dom"/>
</dbReference>
<evidence type="ECO:0000259" key="4">
    <source>
        <dbReference type="PROSITE" id="PS50111"/>
    </source>
</evidence>
<dbReference type="EMBL" id="QEYD01000016">
    <property type="protein sequence ID" value="PWE26756.1"/>
    <property type="molecule type" value="Genomic_DNA"/>
</dbReference>
<dbReference type="Proteomes" id="UP000244940">
    <property type="component" value="Unassembled WGS sequence"/>
</dbReference>
<evidence type="ECO:0000313" key="5">
    <source>
        <dbReference type="EMBL" id="PWE26756.1"/>
    </source>
</evidence>
<dbReference type="InterPro" id="IPR051310">
    <property type="entry name" value="MCP_chemotaxis"/>
</dbReference>
<dbReference type="InterPro" id="IPR012292">
    <property type="entry name" value="Globin/Proto"/>
</dbReference>
<dbReference type="SUPFAM" id="SSF46458">
    <property type="entry name" value="Globin-like"/>
    <property type="match status" value="1"/>
</dbReference>